<evidence type="ECO:0000313" key="2">
    <source>
        <dbReference type="Proteomes" id="UP001519460"/>
    </source>
</evidence>
<dbReference type="Proteomes" id="UP001519460">
    <property type="component" value="Unassembled WGS sequence"/>
</dbReference>
<dbReference type="AlphaFoldDB" id="A0ABD0LAM3"/>
<reference evidence="1 2" key="1">
    <citation type="journal article" date="2023" name="Sci. Data">
        <title>Genome assembly of the Korean intertidal mud-creeper Batillaria attramentaria.</title>
        <authorList>
            <person name="Patra A.K."/>
            <person name="Ho P.T."/>
            <person name="Jun S."/>
            <person name="Lee S.J."/>
            <person name="Kim Y."/>
            <person name="Won Y.J."/>
        </authorList>
    </citation>
    <scope>NUCLEOTIDE SEQUENCE [LARGE SCALE GENOMIC DNA]</scope>
    <source>
        <strain evidence="1">Wonlab-2016</strain>
    </source>
</reference>
<evidence type="ECO:0000313" key="1">
    <source>
        <dbReference type="EMBL" id="KAK7496444.1"/>
    </source>
</evidence>
<accession>A0ABD0LAM3</accession>
<gene>
    <name evidence="1" type="ORF">BaRGS_00012366</name>
</gene>
<dbReference type="EMBL" id="JACVVK020000067">
    <property type="protein sequence ID" value="KAK7496444.1"/>
    <property type="molecule type" value="Genomic_DNA"/>
</dbReference>
<protein>
    <submittedName>
        <fullName evidence="1">Uncharacterized protein</fullName>
    </submittedName>
</protein>
<proteinExistence type="predicted"/>
<sequence>MPQGKNQHGVTPTREGLTPRHVTLVHQEAGMFVKPRAQDLQQRLVSGSRPGLALSEKIAFTASDTNTGLSAGDAGGKKFHSYIFSHSSRLTSPSLRENCWFTHGVT</sequence>
<comment type="caution">
    <text evidence="1">The sequence shown here is derived from an EMBL/GenBank/DDBJ whole genome shotgun (WGS) entry which is preliminary data.</text>
</comment>
<organism evidence="1 2">
    <name type="scientific">Batillaria attramentaria</name>
    <dbReference type="NCBI Taxonomy" id="370345"/>
    <lineage>
        <taxon>Eukaryota</taxon>
        <taxon>Metazoa</taxon>
        <taxon>Spiralia</taxon>
        <taxon>Lophotrochozoa</taxon>
        <taxon>Mollusca</taxon>
        <taxon>Gastropoda</taxon>
        <taxon>Caenogastropoda</taxon>
        <taxon>Sorbeoconcha</taxon>
        <taxon>Cerithioidea</taxon>
        <taxon>Batillariidae</taxon>
        <taxon>Batillaria</taxon>
    </lineage>
</organism>
<name>A0ABD0LAM3_9CAEN</name>
<keyword evidence="2" id="KW-1185">Reference proteome</keyword>